<keyword evidence="3" id="KW-1185">Reference proteome</keyword>
<reference evidence="2 3" key="1">
    <citation type="submission" date="2024-09" db="EMBL/GenBank/DDBJ databases">
        <title>Itraconazole resistance in Madurella fahalii resulting from another homologue of gene encoding cytochrome P450 14-alpha sterol demethylase (CYP51).</title>
        <authorList>
            <person name="Yoshioka I."/>
            <person name="Fahal A.H."/>
            <person name="Kaneko S."/>
            <person name="Yaguchi T."/>
        </authorList>
    </citation>
    <scope>NUCLEOTIDE SEQUENCE [LARGE SCALE GENOMIC DNA]</scope>
    <source>
        <strain evidence="2 3">IFM 68171</strain>
    </source>
</reference>
<dbReference type="InterPro" id="IPR045518">
    <property type="entry name" value="2EXR"/>
</dbReference>
<name>A0ABQ0FYP6_9PEZI</name>
<evidence type="ECO:0000313" key="3">
    <source>
        <dbReference type="Proteomes" id="UP001628179"/>
    </source>
</evidence>
<feature type="domain" description="2EXR" evidence="1">
    <location>
        <begin position="10"/>
        <end position="106"/>
    </location>
</feature>
<sequence>MASKTPLTSFTLFSKLPVELQLAIWELAIPDPTPEVCVIWPLYIDRHRGEDPIQPLVVDTAWPPIAHVCHASREVVLASGQLRLRYSPTAGFDVPFRAFDPAIDTLYWCHWQVDVMGRFLTRPENAPLARALRHIAIETSAAYPPSELAEIIRRAAIYLKTLSFVIPDSSDGHRACEAFYPPTRRFRLRDIPDDVVQHISLTRVPFIERTRSVTVSLLSWMDNVRRSMDRHVVDWSVQGDEGTAWSTENTSFSGVKFKAQTFVEYTMTADEGPQWRETCGGRELNGLHPSFEPVDRKNPEEYRVLDDRELHNAMEPIGWPDDFRL</sequence>
<dbReference type="RefSeq" id="XP_070912354.1">
    <property type="nucleotide sequence ID" value="XM_071056253.1"/>
</dbReference>
<evidence type="ECO:0000259" key="1">
    <source>
        <dbReference type="Pfam" id="PF20150"/>
    </source>
</evidence>
<accession>A0ABQ0FYP6</accession>
<dbReference type="EMBL" id="BAAFSV010000001">
    <property type="protein sequence ID" value="GAB1310621.1"/>
    <property type="molecule type" value="Genomic_DNA"/>
</dbReference>
<dbReference type="Pfam" id="PF20150">
    <property type="entry name" value="2EXR"/>
    <property type="match status" value="1"/>
</dbReference>
<protein>
    <submittedName>
        <fullName evidence="2">2EXR domain-containing protein</fullName>
    </submittedName>
</protein>
<organism evidence="2 3">
    <name type="scientific">Madurella fahalii</name>
    <dbReference type="NCBI Taxonomy" id="1157608"/>
    <lineage>
        <taxon>Eukaryota</taxon>
        <taxon>Fungi</taxon>
        <taxon>Dikarya</taxon>
        <taxon>Ascomycota</taxon>
        <taxon>Pezizomycotina</taxon>
        <taxon>Sordariomycetes</taxon>
        <taxon>Sordariomycetidae</taxon>
        <taxon>Sordariales</taxon>
        <taxon>Sordariales incertae sedis</taxon>
        <taxon>Madurella</taxon>
    </lineage>
</organism>
<dbReference type="Proteomes" id="UP001628179">
    <property type="component" value="Unassembled WGS sequence"/>
</dbReference>
<dbReference type="PANTHER" id="PTHR35910">
    <property type="entry name" value="2EXR DOMAIN-CONTAINING PROTEIN"/>
    <property type="match status" value="1"/>
</dbReference>
<gene>
    <name evidence="2" type="ORF">MFIFM68171_00831</name>
</gene>
<comment type="caution">
    <text evidence="2">The sequence shown here is derived from an EMBL/GenBank/DDBJ whole genome shotgun (WGS) entry which is preliminary data.</text>
</comment>
<evidence type="ECO:0000313" key="2">
    <source>
        <dbReference type="EMBL" id="GAB1310621.1"/>
    </source>
</evidence>
<proteinExistence type="predicted"/>
<dbReference type="GeneID" id="98171576"/>
<dbReference type="PANTHER" id="PTHR35910:SF6">
    <property type="entry name" value="2EXR DOMAIN-CONTAINING PROTEIN"/>
    <property type="match status" value="1"/>
</dbReference>